<dbReference type="PROSITE" id="PS51007">
    <property type="entry name" value="CYTC"/>
    <property type="match status" value="1"/>
</dbReference>
<dbReference type="Pfam" id="PF00034">
    <property type="entry name" value="Cytochrom_C"/>
    <property type="match status" value="1"/>
</dbReference>
<evidence type="ECO:0000256" key="3">
    <source>
        <dbReference type="ARBA" id="ARBA00023004"/>
    </source>
</evidence>
<dbReference type="SUPFAM" id="SSF46626">
    <property type="entry name" value="Cytochrome c"/>
    <property type="match status" value="1"/>
</dbReference>
<evidence type="ECO:0000256" key="1">
    <source>
        <dbReference type="ARBA" id="ARBA00022617"/>
    </source>
</evidence>
<dbReference type="EMBL" id="FBYC01000004">
    <property type="protein sequence ID" value="CUX82936.1"/>
    <property type="molecule type" value="Genomic_DNA"/>
</dbReference>
<dbReference type="GO" id="GO:0046872">
    <property type="term" value="F:metal ion binding"/>
    <property type="evidence" value="ECO:0007669"/>
    <property type="project" value="UniProtKB-KW"/>
</dbReference>
<keyword evidence="5" id="KW-0732">Signal</keyword>
<dbReference type="Gene3D" id="1.10.760.10">
    <property type="entry name" value="Cytochrome c-like domain"/>
    <property type="match status" value="1"/>
</dbReference>
<dbReference type="AlphaFoldDB" id="A0A0P7WVC1"/>
<reference evidence="7 10" key="2">
    <citation type="submission" date="2016-01" db="EMBL/GenBank/DDBJ databases">
        <authorList>
            <person name="Varghese N."/>
        </authorList>
    </citation>
    <scope>NUCLEOTIDE SEQUENCE [LARGE SCALE GENOMIC DNA]</scope>
    <source>
        <strain evidence="7 10">HL-91</strain>
    </source>
</reference>
<dbReference type="STRING" id="1666912.Ga0058931_2672"/>
<evidence type="ECO:0000313" key="7">
    <source>
        <dbReference type="EMBL" id="CUX82936.1"/>
    </source>
</evidence>
<protein>
    <submittedName>
        <fullName evidence="7">Cytochrome c, mono-and diheme variants</fullName>
    </submittedName>
    <submittedName>
        <fullName evidence="8">Monoheme cytochrome c</fullName>
    </submittedName>
</protein>
<dbReference type="EMBL" id="LJSG01000013">
    <property type="protein sequence ID" value="KPP91549.1"/>
    <property type="molecule type" value="Genomic_DNA"/>
</dbReference>
<accession>A0A0P7WVC1</accession>
<comment type="caution">
    <text evidence="8">The sequence shown here is derived from an EMBL/GenBank/DDBJ whole genome shotgun (WGS) entry which is preliminary data.</text>
</comment>
<evidence type="ECO:0000256" key="2">
    <source>
        <dbReference type="ARBA" id="ARBA00022723"/>
    </source>
</evidence>
<dbReference type="InterPro" id="IPR009056">
    <property type="entry name" value="Cyt_c-like_dom"/>
</dbReference>
<organism evidence="8 9">
    <name type="scientific">Roseibaca calidilacus</name>
    <dbReference type="NCBI Taxonomy" id="1666912"/>
    <lineage>
        <taxon>Bacteria</taxon>
        <taxon>Pseudomonadati</taxon>
        <taxon>Pseudomonadota</taxon>
        <taxon>Alphaproteobacteria</taxon>
        <taxon>Rhodobacterales</taxon>
        <taxon>Paracoccaceae</taxon>
        <taxon>Roseinatronobacter</taxon>
    </lineage>
</organism>
<reference evidence="8 9" key="1">
    <citation type="submission" date="2015-09" db="EMBL/GenBank/DDBJ databases">
        <title>Identification and resolution of microdiversity through metagenomic sequencing of parallel consortia.</title>
        <authorList>
            <person name="Nelson W.C."/>
            <person name="Romine M.F."/>
            <person name="Lindemann S.R."/>
        </authorList>
    </citation>
    <scope>NUCLEOTIDE SEQUENCE [LARGE SCALE GENOMIC DNA]</scope>
    <source>
        <strain evidence="8">HL-91</strain>
    </source>
</reference>
<dbReference type="GO" id="GO:0009055">
    <property type="term" value="F:electron transfer activity"/>
    <property type="evidence" value="ECO:0007669"/>
    <property type="project" value="InterPro"/>
</dbReference>
<keyword evidence="3 4" id="KW-0408">Iron</keyword>
<keyword evidence="10" id="KW-1185">Reference proteome</keyword>
<evidence type="ECO:0000256" key="5">
    <source>
        <dbReference type="SAM" id="SignalP"/>
    </source>
</evidence>
<evidence type="ECO:0000313" key="9">
    <source>
        <dbReference type="Proteomes" id="UP000050413"/>
    </source>
</evidence>
<gene>
    <name evidence="7" type="ORF">Ga0058931_2672</name>
    <name evidence="8" type="ORF">HLUCCA05_00135</name>
</gene>
<proteinExistence type="predicted"/>
<evidence type="ECO:0000256" key="4">
    <source>
        <dbReference type="PROSITE-ProRule" id="PRU00433"/>
    </source>
</evidence>
<keyword evidence="1 4" id="KW-0349">Heme</keyword>
<feature type="signal peptide" evidence="5">
    <location>
        <begin position="1"/>
        <end position="24"/>
    </location>
</feature>
<keyword evidence="2 4" id="KW-0479">Metal-binding</keyword>
<dbReference type="Proteomes" id="UP000050413">
    <property type="component" value="Unassembled WGS sequence"/>
</dbReference>
<dbReference type="InterPro" id="IPR036909">
    <property type="entry name" value="Cyt_c-like_dom_sf"/>
</dbReference>
<evidence type="ECO:0000259" key="6">
    <source>
        <dbReference type="PROSITE" id="PS51007"/>
    </source>
</evidence>
<feature type="chain" id="PRO_5030013238" evidence="5">
    <location>
        <begin position="25"/>
        <end position="128"/>
    </location>
</feature>
<dbReference type="Proteomes" id="UP000182045">
    <property type="component" value="Unassembled WGS sequence"/>
</dbReference>
<dbReference type="GO" id="GO:0020037">
    <property type="term" value="F:heme binding"/>
    <property type="evidence" value="ECO:0007669"/>
    <property type="project" value="InterPro"/>
</dbReference>
<evidence type="ECO:0000313" key="8">
    <source>
        <dbReference type="EMBL" id="KPP91549.1"/>
    </source>
</evidence>
<dbReference type="PROSITE" id="PS51257">
    <property type="entry name" value="PROKAR_LIPOPROTEIN"/>
    <property type="match status" value="1"/>
</dbReference>
<evidence type="ECO:0000313" key="10">
    <source>
        <dbReference type="Proteomes" id="UP000182045"/>
    </source>
</evidence>
<sequence length="128" mass="13375">MMRLIALVSLLAVVACSPTTSPQAGRSLFAQNCVQCHGTDATGGDAVPDLTGLALRAGGTYPQTLVLNKLDGYARGQAAYAGVEMPQFGYLLTGPLTRVPLADGLSRELPEKIVALDAYLRSLQRGGN</sequence>
<feature type="domain" description="Cytochrome c" evidence="6">
    <location>
        <begin position="20"/>
        <end position="124"/>
    </location>
</feature>
<dbReference type="RefSeq" id="WP_072246755.1">
    <property type="nucleotide sequence ID" value="NZ_FBYC01000004.1"/>
</dbReference>
<name>A0A0P7WVC1_9RHOB</name>